<proteinExistence type="predicted"/>
<dbReference type="Proteomes" id="UP000251956">
    <property type="component" value="Unassembled WGS sequence"/>
</dbReference>
<evidence type="ECO:0000313" key="3">
    <source>
        <dbReference type="Proteomes" id="UP000251956"/>
    </source>
</evidence>
<dbReference type="OrthoDB" id="8082952at2"/>
<dbReference type="EMBL" id="QMBQ01000002">
    <property type="protein sequence ID" value="RAZ78441.1"/>
    <property type="molecule type" value="Genomic_DNA"/>
</dbReference>
<keyword evidence="3" id="KW-1185">Reference proteome</keyword>
<feature type="region of interest" description="Disordered" evidence="1">
    <location>
        <begin position="1"/>
        <end position="28"/>
    </location>
</feature>
<evidence type="ECO:0000256" key="1">
    <source>
        <dbReference type="SAM" id="MobiDB-lite"/>
    </source>
</evidence>
<accession>A0A330H5R6</accession>
<reference evidence="2 3" key="1">
    <citation type="submission" date="2018-07" db="EMBL/GenBank/DDBJ databases">
        <title>Diversity of Mesorhizobium strains in Brazil.</title>
        <authorList>
            <person name="Helene L.C.F."/>
            <person name="Dall'Agnol R."/>
            <person name="Delamuta J.R.M."/>
            <person name="Hungria M."/>
        </authorList>
    </citation>
    <scope>NUCLEOTIDE SEQUENCE [LARGE SCALE GENOMIC DNA]</scope>
    <source>
        <strain evidence="2 3">CNPSo 3140</strain>
    </source>
</reference>
<organism evidence="2 3">
    <name type="scientific">Mesorhizobium atlanticum</name>
    <dbReference type="NCBI Taxonomy" id="2233532"/>
    <lineage>
        <taxon>Bacteria</taxon>
        <taxon>Pseudomonadati</taxon>
        <taxon>Pseudomonadota</taxon>
        <taxon>Alphaproteobacteria</taxon>
        <taxon>Hyphomicrobiales</taxon>
        <taxon>Phyllobacteriaceae</taxon>
        <taxon>Mesorhizobium</taxon>
    </lineage>
</organism>
<protein>
    <recommendedName>
        <fullName evidence="4">DUF1127 domain-containing protein</fullName>
    </recommendedName>
</protein>
<evidence type="ECO:0008006" key="4">
    <source>
        <dbReference type="Google" id="ProtNLM"/>
    </source>
</evidence>
<comment type="caution">
    <text evidence="2">The sequence shown here is derived from an EMBL/GenBank/DDBJ whole genome shotgun (WGS) entry which is preliminary data.</text>
</comment>
<evidence type="ECO:0000313" key="2">
    <source>
        <dbReference type="EMBL" id="RAZ78441.1"/>
    </source>
</evidence>
<sequence>MICGFQARGTRPGNPRDRRMSMSSSITFQRPKSNQLSASLTTTLLHLASLLVKGPILLWQFWRMRSELSALARMDSRELADIGLMTTDIANALSNIGPDKTEMLARVAHDRRYRQEE</sequence>
<gene>
    <name evidence="2" type="ORF">DPM35_07695</name>
</gene>
<name>A0A330H5R6_9HYPH</name>
<dbReference type="AlphaFoldDB" id="A0A330H5R6"/>